<dbReference type="EMBL" id="CACRXK020003906">
    <property type="protein sequence ID" value="CAB4000726.1"/>
    <property type="molecule type" value="Genomic_DNA"/>
</dbReference>
<evidence type="ECO:0000313" key="2">
    <source>
        <dbReference type="EMBL" id="CAB4000726.1"/>
    </source>
</evidence>
<proteinExistence type="predicted"/>
<organism evidence="2 3">
    <name type="scientific">Paramuricea clavata</name>
    <name type="common">Red gorgonian</name>
    <name type="synonym">Violescent sea-whip</name>
    <dbReference type="NCBI Taxonomy" id="317549"/>
    <lineage>
        <taxon>Eukaryota</taxon>
        <taxon>Metazoa</taxon>
        <taxon>Cnidaria</taxon>
        <taxon>Anthozoa</taxon>
        <taxon>Octocorallia</taxon>
        <taxon>Malacalcyonacea</taxon>
        <taxon>Plexauridae</taxon>
        <taxon>Paramuricea</taxon>
    </lineage>
</organism>
<dbReference type="Proteomes" id="UP001152795">
    <property type="component" value="Unassembled WGS sequence"/>
</dbReference>
<dbReference type="AlphaFoldDB" id="A0A7D9I5B4"/>
<reference evidence="2" key="1">
    <citation type="submission" date="2020-04" db="EMBL/GenBank/DDBJ databases">
        <authorList>
            <person name="Alioto T."/>
            <person name="Alioto T."/>
            <person name="Gomez Garrido J."/>
        </authorList>
    </citation>
    <scope>NUCLEOTIDE SEQUENCE</scope>
    <source>
        <strain evidence="2">A484AB</strain>
    </source>
</reference>
<keyword evidence="3" id="KW-1185">Reference proteome</keyword>
<evidence type="ECO:0000313" key="3">
    <source>
        <dbReference type="Proteomes" id="UP001152795"/>
    </source>
</evidence>
<comment type="caution">
    <text evidence="2">The sequence shown here is derived from an EMBL/GenBank/DDBJ whole genome shotgun (WGS) entry which is preliminary data.</text>
</comment>
<feature type="non-terminal residue" evidence="2">
    <location>
        <position position="1"/>
    </location>
</feature>
<name>A0A7D9I5B4_PARCT</name>
<evidence type="ECO:0000256" key="1">
    <source>
        <dbReference type="SAM" id="MobiDB-lite"/>
    </source>
</evidence>
<feature type="compositionally biased region" description="Basic and acidic residues" evidence="1">
    <location>
        <begin position="15"/>
        <end position="26"/>
    </location>
</feature>
<protein>
    <submittedName>
        <fullName evidence="2">Uncharacterized protein</fullName>
    </submittedName>
</protein>
<accession>A0A7D9I5B4</accession>
<gene>
    <name evidence="2" type="ORF">PACLA_8A017253</name>
</gene>
<sequence>MPTRPAKPIDSSLLKGDHKPSGKFSEDTPMIAYLHNQSPIKRAKKTIYPWQDYTPKTTPLKSVE</sequence>
<feature type="region of interest" description="Disordered" evidence="1">
    <location>
        <begin position="1"/>
        <end position="28"/>
    </location>
</feature>